<dbReference type="EMBL" id="CCKQ01013622">
    <property type="protein sequence ID" value="CDW85314.1"/>
    <property type="molecule type" value="Genomic_DNA"/>
</dbReference>
<dbReference type="GO" id="GO:0016020">
    <property type="term" value="C:membrane"/>
    <property type="evidence" value="ECO:0007669"/>
    <property type="project" value="TreeGrafter"/>
</dbReference>
<dbReference type="PANTHER" id="PTHR43272:SF33">
    <property type="entry name" value="AMP-BINDING DOMAIN-CONTAINING PROTEIN-RELATED"/>
    <property type="match status" value="1"/>
</dbReference>
<sequence>MGNSLPQTTYASFRTDKPGDASHSPELICQQYIEHPDELTPAKWNGCTTILELYEATMRRHSQLRFLGTRNNDKDGRPYEWKTFQQIYDIKENFARGMQNLIGIKCLGMLSMGLCPVIQAEGQNFRFMGIFAKNREEWAVVDLACMRSSVTIVPFFDSLGVEALSFVINQTELISMCVDKSGFENLIKCAPKCATLKNIIIFEKKTEEQSKKAQQAGLVLHSYEDVIEKGKSVTGFEFETPKPETIYMFCYTSGTTGDPKGAKMSHKGFVGTQNLVDYIGLNLRETDTAISYLPYAHIFEQCSFVFSLARGYSHGYYSGDPLKLVEDIQTLKPTFFSTVPRILNRVHGKIMEGVSTKTKFQQKMFHKAVKTKTENLVRKGTFKHCLYDNKVFKNIRNLFGGNMRAIITASAPISGEVLTFFKVAMGIHIYEVYGQTETNGPLTVTLPTDPTAGHVGGLIPTCKIRLRNVPEMGYLYTDNPPRGEIQTKGTHIFNGYFKNPEKTKEAIDEDGWLSTGDVAIVFPNGAIKIIDRAKNIFKLCQGEYIAPEKLENAYIQCPLIQFIFVYGDSLQAYLLAVIVPEPEQARKWANENGIDGKDLEELYRNEELKKAIIAQMDAKAKECNFSSLEKIKKIILTQTLFTVDNDLITPTFKIKRNNAKKAFLDEITLLYKDNQI</sequence>
<keyword evidence="6" id="KW-1185">Reference proteome</keyword>
<reference evidence="5 6" key="1">
    <citation type="submission" date="2014-06" db="EMBL/GenBank/DDBJ databases">
        <authorList>
            <person name="Swart Estienne"/>
        </authorList>
    </citation>
    <scope>NUCLEOTIDE SEQUENCE [LARGE SCALE GENOMIC DNA]</scope>
    <source>
        <strain evidence="5 6">130c</strain>
    </source>
</reference>
<evidence type="ECO:0000256" key="3">
    <source>
        <dbReference type="SAM" id="MobiDB-lite"/>
    </source>
</evidence>
<evidence type="ECO:0000313" key="6">
    <source>
        <dbReference type="Proteomes" id="UP000039865"/>
    </source>
</evidence>
<keyword evidence="1" id="KW-0547">Nucleotide-binding</keyword>
<dbReference type="Pfam" id="PF00501">
    <property type="entry name" value="AMP-binding"/>
    <property type="match status" value="1"/>
</dbReference>
<evidence type="ECO:0000256" key="2">
    <source>
        <dbReference type="ARBA" id="ARBA00022840"/>
    </source>
</evidence>
<keyword evidence="2" id="KW-0067">ATP-binding</keyword>
<feature type="region of interest" description="Disordered" evidence="3">
    <location>
        <begin position="1"/>
        <end position="22"/>
    </location>
</feature>
<feature type="domain" description="AMP-dependent synthetase/ligase" evidence="4">
    <location>
        <begin position="129"/>
        <end position="497"/>
    </location>
</feature>
<keyword evidence="5" id="KW-0436">Ligase</keyword>
<dbReference type="GO" id="GO:0005783">
    <property type="term" value="C:endoplasmic reticulum"/>
    <property type="evidence" value="ECO:0007669"/>
    <property type="project" value="TreeGrafter"/>
</dbReference>
<dbReference type="Proteomes" id="UP000039865">
    <property type="component" value="Unassembled WGS sequence"/>
</dbReference>
<evidence type="ECO:0000259" key="4">
    <source>
        <dbReference type="Pfam" id="PF00501"/>
    </source>
</evidence>
<organism evidence="5 6">
    <name type="scientific">Stylonychia lemnae</name>
    <name type="common">Ciliate</name>
    <dbReference type="NCBI Taxonomy" id="5949"/>
    <lineage>
        <taxon>Eukaryota</taxon>
        <taxon>Sar</taxon>
        <taxon>Alveolata</taxon>
        <taxon>Ciliophora</taxon>
        <taxon>Intramacronucleata</taxon>
        <taxon>Spirotrichea</taxon>
        <taxon>Stichotrichia</taxon>
        <taxon>Sporadotrichida</taxon>
        <taxon>Oxytrichidae</taxon>
        <taxon>Stylonychinae</taxon>
        <taxon>Stylonychia</taxon>
    </lineage>
</organism>
<dbReference type="GO" id="GO:0005524">
    <property type="term" value="F:ATP binding"/>
    <property type="evidence" value="ECO:0007669"/>
    <property type="project" value="UniProtKB-KW"/>
</dbReference>
<dbReference type="PROSITE" id="PS00455">
    <property type="entry name" value="AMP_BINDING"/>
    <property type="match status" value="1"/>
</dbReference>
<evidence type="ECO:0000313" key="5">
    <source>
        <dbReference type="EMBL" id="CDW85314.1"/>
    </source>
</evidence>
<dbReference type="InterPro" id="IPR042099">
    <property type="entry name" value="ANL_N_sf"/>
</dbReference>
<feature type="compositionally biased region" description="Polar residues" evidence="3">
    <location>
        <begin position="1"/>
        <end position="12"/>
    </location>
</feature>
<protein>
    <submittedName>
        <fullName evidence="5">Long-chain-fatty-acid--ligase 5</fullName>
    </submittedName>
</protein>
<dbReference type="InterPro" id="IPR020845">
    <property type="entry name" value="AMP-binding_CS"/>
</dbReference>
<dbReference type="Gene3D" id="3.40.50.12780">
    <property type="entry name" value="N-terminal domain of ligase-like"/>
    <property type="match status" value="1"/>
</dbReference>
<dbReference type="InParanoid" id="A0A078AT00"/>
<accession>A0A078AT00</accession>
<dbReference type="AlphaFoldDB" id="A0A078AT00"/>
<dbReference type="InterPro" id="IPR000873">
    <property type="entry name" value="AMP-dep_synth/lig_dom"/>
</dbReference>
<dbReference type="GO" id="GO:0004467">
    <property type="term" value="F:long-chain fatty acid-CoA ligase activity"/>
    <property type="evidence" value="ECO:0007669"/>
    <property type="project" value="TreeGrafter"/>
</dbReference>
<dbReference type="PANTHER" id="PTHR43272">
    <property type="entry name" value="LONG-CHAIN-FATTY-ACID--COA LIGASE"/>
    <property type="match status" value="1"/>
</dbReference>
<dbReference type="SUPFAM" id="SSF56801">
    <property type="entry name" value="Acetyl-CoA synthetase-like"/>
    <property type="match status" value="1"/>
</dbReference>
<evidence type="ECO:0000256" key="1">
    <source>
        <dbReference type="ARBA" id="ARBA00022741"/>
    </source>
</evidence>
<dbReference type="OrthoDB" id="1700726at2759"/>
<proteinExistence type="predicted"/>
<dbReference type="OMA" id="YLEPISF"/>
<name>A0A078AT00_STYLE</name>
<gene>
    <name evidence="5" type="primary">Contig15379.g16392</name>
    <name evidence="5" type="ORF">STYLEM_14388</name>
</gene>